<dbReference type="AlphaFoldDB" id="A0AAW2TL16"/>
<proteinExistence type="predicted"/>
<sequence>MIFSRNTNAATRDELANFLGIAIKDKHDKYFGLPTTVGRSKRDVFEGIKDRFWQKINGWATNKLSQAGRAVLIKSVLQVVPSYVMNYFEIPESFLKELEGMMGNFFWQGGGSTKTHWIVWHKICCSKEEGGLDFRHLKEFNRAMLAKQAWMLAMNLDCLLHKILQLPNSNFFKAGGCRSPSFTWRSNLRSRDLLVADLRWQIKNGELVLIVKGSLDS</sequence>
<evidence type="ECO:0000313" key="1">
    <source>
        <dbReference type="EMBL" id="KAL0405109.1"/>
    </source>
</evidence>
<name>A0AAW2TL16_9LAMI</name>
<dbReference type="EMBL" id="JACGWN010000014">
    <property type="protein sequence ID" value="KAL0405109.1"/>
    <property type="molecule type" value="Genomic_DNA"/>
</dbReference>
<reference evidence="1" key="2">
    <citation type="journal article" date="2024" name="Plant">
        <title>Genomic evolution and insights into agronomic trait innovations of Sesamum species.</title>
        <authorList>
            <person name="Miao H."/>
            <person name="Wang L."/>
            <person name="Qu L."/>
            <person name="Liu H."/>
            <person name="Sun Y."/>
            <person name="Le M."/>
            <person name="Wang Q."/>
            <person name="Wei S."/>
            <person name="Zheng Y."/>
            <person name="Lin W."/>
            <person name="Duan Y."/>
            <person name="Cao H."/>
            <person name="Xiong S."/>
            <person name="Wang X."/>
            <person name="Wei L."/>
            <person name="Li C."/>
            <person name="Ma Q."/>
            <person name="Ju M."/>
            <person name="Zhao R."/>
            <person name="Li G."/>
            <person name="Mu C."/>
            <person name="Tian Q."/>
            <person name="Mei H."/>
            <person name="Zhang T."/>
            <person name="Gao T."/>
            <person name="Zhang H."/>
        </authorList>
    </citation>
    <scope>NUCLEOTIDE SEQUENCE</scope>
    <source>
        <strain evidence="1">KEN1</strain>
    </source>
</reference>
<protein>
    <submittedName>
        <fullName evidence="1">Uncharacterized protein</fullName>
    </submittedName>
</protein>
<dbReference type="PANTHER" id="PTHR33116:SF86">
    <property type="entry name" value="REVERSE TRANSCRIPTASE DOMAIN-CONTAINING PROTEIN"/>
    <property type="match status" value="1"/>
</dbReference>
<reference evidence="1" key="1">
    <citation type="submission" date="2020-06" db="EMBL/GenBank/DDBJ databases">
        <authorList>
            <person name="Li T."/>
            <person name="Hu X."/>
            <person name="Zhang T."/>
            <person name="Song X."/>
            <person name="Zhang H."/>
            <person name="Dai N."/>
            <person name="Sheng W."/>
            <person name="Hou X."/>
            <person name="Wei L."/>
        </authorList>
    </citation>
    <scope>NUCLEOTIDE SEQUENCE</scope>
    <source>
        <strain evidence="1">KEN1</strain>
        <tissue evidence="1">Leaf</tissue>
    </source>
</reference>
<accession>A0AAW2TL16</accession>
<gene>
    <name evidence="1" type="ORF">Slati_3824800</name>
</gene>
<organism evidence="1">
    <name type="scientific">Sesamum latifolium</name>
    <dbReference type="NCBI Taxonomy" id="2727402"/>
    <lineage>
        <taxon>Eukaryota</taxon>
        <taxon>Viridiplantae</taxon>
        <taxon>Streptophyta</taxon>
        <taxon>Embryophyta</taxon>
        <taxon>Tracheophyta</taxon>
        <taxon>Spermatophyta</taxon>
        <taxon>Magnoliopsida</taxon>
        <taxon>eudicotyledons</taxon>
        <taxon>Gunneridae</taxon>
        <taxon>Pentapetalae</taxon>
        <taxon>asterids</taxon>
        <taxon>lamiids</taxon>
        <taxon>Lamiales</taxon>
        <taxon>Pedaliaceae</taxon>
        <taxon>Sesamum</taxon>
    </lineage>
</organism>
<dbReference type="PANTHER" id="PTHR33116">
    <property type="entry name" value="REVERSE TRANSCRIPTASE ZINC-BINDING DOMAIN-CONTAINING PROTEIN-RELATED-RELATED"/>
    <property type="match status" value="1"/>
</dbReference>
<comment type="caution">
    <text evidence="1">The sequence shown here is derived from an EMBL/GenBank/DDBJ whole genome shotgun (WGS) entry which is preliminary data.</text>
</comment>